<name>A0ABR3K4N8_TRISP</name>
<comment type="caution">
    <text evidence="1">The sequence shown here is derived from an EMBL/GenBank/DDBJ whole genome shotgun (WGS) entry which is preliminary data.</text>
</comment>
<accession>A0ABR3K4N8</accession>
<dbReference type="Proteomes" id="UP001558632">
    <property type="component" value="Unassembled WGS sequence"/>
</dbReference>
<dbReference type="EMBL" id="JBEUSY010000501">
    <property type="protein sequence ID" value="KAL1228675.1"/>
    <property type="molecule type" value="Genomic_DNA"/>
</dbReference>
<organism evidence="1 2">
    <name type="scientific">Trichinella spiralis</name>
    <name type="common">Trichina worm</name>
    <dbReference type="NCBI Taxonomy" id="6334"/>
    <lineage>
        <taxon>Eukaryota</taxon>
        <taxon>Metazoa</taxon>
        <taxon>Ecdysozoa</taxon>
        <taxon>Nematoda</taxon>
        <taxon>Enoplea</taxon>
        <taxon>Dorylaimia</taxon>
        <taxon>Trichinellida</taxon>
        <taxon>Trichinellidae</taxon>
        <taxon>Trichinella</taxon>
    </lineage>
</organism>
<evidence type="ECO:0000313" key="2">
    <source>
        <dbReference type="Proteomes" id="UP001558632"/>
    </source>
</evidence>
<proteinExistence type="predicted"/>
<protein>
    <submittedName>
        <fullName evidence="1">Neprilysin-4</fullName>
    </submittedName>
</protein>
<gene>
    <name evidence="1" type="ORF">TSPI_04389</name>
</gene>
<keyword evidence="2" id="KW-1185">Reference proteome</keyword>
<sequence>MRLTRYLLRYRGYTREDSNARFVPDPAEEEAKPPVCAPTPCTHFVYIATGRNSTTWRSLGLLVEVEFVDFVVVLVSFGDRRQFVLIKYSTLLSCYSFCCVGCCRISVRIVKRPTQAPMTVALALKRNETRQLPLMGH</sequence>
<reference evidence="1 2" key="1">
    <citation type="submission" date="2024-07" db="EMBL/GenBank/DDBJ databases">
        <title>Enhanced genomic and transcriptomic resources for Trichinella pseudospiralis and T. spiralis underpin the discovery of pronounced molecular differences between stages and species.</title>
        <authorList>
            <person name="Pasi K.K."/>
            <person name="La Rosa G."/>
            <person name="Gomez-Morales M.A."/>
            <person name="Tosini F."/>
            <person name="Sumanam S."/>
            <person name="Young N.D."/>
            <person name="Chang B.C."/>
            <person name="Robin G.B."/>
        </authorList>
    </citation>
    <scope>NUCLEOTIDE SEQUENCE [LARGE SCALE GENOMIC DNA]</scope>
    <source>
        <strain evidence="1">ISS534</strain>
    </source>
</reference>
<evidence type="ECO:0000313" key="1">
    <source>
        <dbReference type="EMBL" id="KAL1228675.1"/>
    </source>
</evidence>